<dbReference type="AlphaFoldDB" id="A0A8J2HP37"/>
<keyword evidence="3" id="KW-1185">Reference proteome</keyword>
<evidence type="ECO:0000313" key="3">
    <source>
        <dbReference type="Proteomes" id="UP000786811"/>
    </source>
</evidence>
<feature type="region of interest" description="Disordered" evidence="1">
    <location>
        <begin position="1"/>
        <end position="33"/>
    </location>
</feature>
<accession>A0A8J2HP37</accession>
<gene>
    <name evidence="2" type="ORF">HICCMSTLAB_LOCUS12095</name>
</gene>
<protein>
    <submittedName>
        <fullName evidence="2">Uncharacterized protein</fullName>
    </submittedName>
</protein>
<dbReference type="Proteomes" id="UP000786811">
    <property type="component" value="Unassembled WGS sequence"/>
</dbReference>
<reference evidence="2" key="1">
    <citation type="submission" date="2021-04" db="EMBL/GenBank/DDBJ databases">
        <authorList>
            <person name="Chebbi M.A.C M."/>
        </authorList>
    </citation>
    <scope>NUCLEOTIDE SEQUENCE</scope>
</reference>
<name>A0A8J2HP37_COTCN</name>
<sequence length="70" mass="7916">MIKALVRPSSRFSAHDLAGSHTPDTGAYPDGPPMSSLKTYHRILFIRIKNNSYDYKPEICFKGRMTLDNS</sequence>
<comment type="caution">
    <text evidence="2">The sequence shown here is derived from an EMBL/GenBank/DDBJ whole genome shotgun (WGS) entry which is preliminary data.</text>
</comment>
<evidence type="ECO:0000313" key="2">
    <source>
        <dbReference type="EMBL" id="CAG5106096.1"/>
    </source>
</evidence>
<dbReference type="EMBL" id="CAJNRD030001124">
    <property type="protein sequence ID" value="CAG5106096.1"/>
    <property type="molecule type" value="Genomic_DNA"/>
</dbReference>
<proteinExistence type="predicted"/>
<organism evidence="2 3">
    <name type="scientific">Cotesia congregata</name>
    <name type="common">Parasitoid wasp</name>
    <name type="synonym">Apanteles congregatus</name>
    <dbReference type="NCBI Taxonomy" id="51543"/>
    <lineage>
        <taxon>Eukaryota</taxon>
        <taxon>Metazoa</taxon>
        <taxon>Ecdysozoa</taxon>
        <taxon>Arthropoda</taxon>
        <taxon>Hexapoda</taxon>
        <taxon>Insecta</taxon>
        <taxon>Pterygota</taxon>
        <taxon>Neoptera</taxon>
        <taxon>Endopterygota</taxon>
        <taxon>Hymenoptera</taxon>
        <taxon>Apocrita</taxon>
        <taxon>Ichneumonoidea</taxon>
        <taxon>Braconidae</taxon>
        <taxon>Microgastrinae</taxon>
        <taxon>Cotesia</taxon>
    </lineage>
</organism>
<evidence type="ECO:0000256" key="1">
    <source>
        <dbReference type="SAM" id="MobiDB-lite"/>
    </source>
</evidence>
<dbReference type="OrthoDB" id="10492082at2759"/>